<evidence type="ECO:0000256" key="4">
    <source>
        <dbReference type="HAMAP-Rule" id="MF_00329"/>
    </source>
</evidence>
<dbReference type="InterPro" id="IPR036227">
    <property type="entry name" value="Ribosomal_uL15/eL18_sf"/>
</dbReference>
<dbReference type="KEGG" id="mhaz:BHR79_06020"/>
<dbReference type="Proteomes" id="UP000198669">
    <property type="component" value="Unassembled WGS sequence"/>
</dbReference>
<organism evidence="6 9">
    <name type="scientific">Methanohalophilus halophilus</name>
    <dbReference type="NCBI Taxonomy" id="2177"/>
    <lineage>
        <taxon>Archaea</taxon>
        <taxon>Methanobacteriati</taxon>
        <taxon>Methanobacteriota</taxon>
        <taxon>Stenosarchaea group</taxon>
        <taxon>Methanomicrobia</taxon>
        <taxon>Methanosarcinales</taxon>
        <taxon>Methanosarcinaceae</taxon>
        <taxon>Methanohalophilus</taxon>
    </lineage>
</organism>
<dbReference type="InterPro" id="IPR000039">
    <property type="entry name" value="Ribosomal_eL18"/>
</dbReference>
<dbReference type="EMBL" id="RJJG01000003">
    <property type="protein sequence ID" value="RNI09861.1"/>
    <property type="molecule type" value="Genomic_DNA"/>
</dbReference>
<evidence type="ECO:0000256" key="2">
    <source>
        <dbReference type="ARBA" id="ARBA00022980"/>
    </source>
</evidence>
<dbReference type="OrthoDB" id="11309at2157"/>
<dbReference type="AlphaFoldDB" id="A0A1L3Q2M6"/>
<evidence type="ECO:0000313" key="7">
    <source>
        <dbReference type="EMBL" id="RNI09861.1"/>
    </source>
</evidence>
<keyword evidence="9" id="KW-1185">Reference proteome</keyword>
<dbReference type="NCBIfam" id="NF003079">
    <property type="entry name" value="PRK04005.1"/>
    <property type="match status" value="1"/>
</dbReference>
<evidence type="ECO:0000313" key="6">
    <source>
        <dbReference type="EMBL" id="APH39083.1"/>
    </source>
</evidence>
<evidence type="ECO:0000313" key="10">
    <source>
        <dbReference type="Proteomes" id="UP000198669"/>
    </source>
</evidence>
<proteinExistence type="inferred from homology"/>
<dbReference type="GO" id="GO:0003723">
    <property type="term" value="F:RNA binding"/>
    <property type="evidence" value="ECO:0007669"/>
    <property type="project" value="TreeGrafter"/>
</dbReference>
<dbReference type="Gene3D" id="3.100.10.10">
    <property type="match status" value="1"/>
</dbReference>
<dbReference type="PANTHER" id="PTHR10934">
    <property type="entry name" value="60S RIBOSOMAL PROTEIN L18"/>
    <property type="match status" value="1"/>
</dbReference>
<reference evidence="8 10" key="2">
    <citation type="submission" date="2016-10" db="EMBL/GenBank/DDBJ databases">
        <authorList>
            <person name="de Groot N.N."/>
        </authorList>
    </citation>
    <scope>NUCLEOTIDE SEQUENCE [LARGE SCALE GENOMIC DNA]</scope>
    <source>
        <strain evidence="8 10">Z-7982</strain>
    </source>
</reference>
<gene>
    <name evidence="4" type="primary">rpl18e</name>
    <name evidence="6" type="ORF">BHR79_06020</name>
    <name evidence="7" type="ORF">EFE40_04235</name>
    <name evidence="8" type="ORF">SAMN04515625_1914</name>
</gene>
<dbReference type="STRING" id="2177.BHR79_06020"/>
<evidence type="ECO:0000313" key="8">
    <source>
        <dbReference type="EMBL" id="SDW92973.1"/>
    </source>
</evidence>
<dbReference type="Proteomes" id="UP000267921">
    <property type="component" value="Unassembled WGS sequence"/>
</dbReference>
<dbReference type="GeneID" id="30583304"/>
<dbReference type="PROSITE" id="PS01106">
    <property type="entry name" value="RIBOSOMAL_L18E"/>
    <property type="match status" value="1"/>
</dbReference>
<dbReference type="PROSITE" id="PS00475">
    <property type="entry name" value="RIBOSOMAL_L15"/>
    <property type="match status" value="1"/>
</dbReference>
<evidence type="ECO:0000313" key="11">
    <source>
        <dbReference type="Proteomes" id="UP000267921"/>
    </source>
</evidence>
<dbReference type="GO" id="GO:0006412">
    <property type="term" value="P:translation"/>
    <property type="evidence" value="ECO:0007669"/>
    <property type="project" value="UniProtKB-UniRule"/>
</dbReference>
<feature type="domain" description="Large ribosomal subunit protein uL15/eL18" evidence="5">
    <location>
        <begin position="4"/>
        <end position="124"/>
    </location>
</feature>
<dbReference type="PANTHER" id="PTHR10934:SF2">
    <property type="entry name" value="LARGE RIBOSOMAL SUBUNIT PROTEIN EL18"/>
    <property type="match status" value="1"/>
</dbReference>
<dbReference type="EMBL" id="CP017921">
    <property type="protein sequence ID" value="APH39083.1"/>
    <property type="molecule type" value="Genomic_DNA"/>
</dbReference>
<comment type="similarity">
    <text evidence="1 4">Belongs to the eukaryotic ribosomal protein eL18 family.</text>
</comment>
<dbReference type="InterPro" id="IPR001196">
    <property type="entry name" value="Ribosomal_uL15_CS"/>
</dbReference>
<protein>
    <recommendedName>
        <fullName evidence="4">Large ribosomal subunit protein eL18</fullName>
    </recommendedName>
</protein>
<reference evidence="6 9" key="1">
    <citation type="submission" date="2016-10" db="EMBL/GenBank/DDBJ databases">
        <title>Methanohalophilus halophilus.</title>
        <authorList>
            <person name="L'haridon S."/>
        </authorList>
    </citation>
    <scope>NUCLEOTIDE SEQUENCE [LARGE SCALE GENOMIC DNA]</scope>
    <source>
        <strain evidence="6 9">Z-7982</strain>
    </source>
</reference>
<dbReference type="Proteomes" id="UP000186879">
    <property type="component" value="Chromosome"/>
</dbReference>
<evidence type="ECO:0000256" key="3">
    <source>
        <dbReference type="ARBA" id="ARBA00023274"/>
    </source>
</evidence>
<evidence type="ECO:0000313" key="9">
    <source>
        <dbReference type="Proteomes" id="UP000186879"/>
    </source>
</evidence>
<keyword evidence="2 4" id="KW-0689">Ribosomal protein</keyword>
<sequence length="126" mass="13844">MSKKTQNKIERKSDPRVPSLIVSLKEQARQEDAPIWRDIARRLEKPRKNYAEVNLSKLNRNANEGEIVLVPGKVLGAGILKRSVAVAALGFSASAKEKIAENGGRCVTIEEIMNEKPAGSGIRILI</sequence>
<dbReference type="EMBL" id="FNMU01000006">
    <property type="protein sequence ID" value="SDW92973.1"/>
    <property type="molecule type" value="Genomic_DNA"/>
</dbReference>
<dbReference type="InterPro" id="IPR021132">
    <property type="entry name" value="Ribosomal_eL18/eL18-A/B/_CS"/>
</dbReference>
<evidence type="ECO:0000259" key="5">
    <source>
        <dbReference type="Pfam" id="PF17135"/>
    </source>
</evidence>
<keyword evidence="3 4" id="KW-0687">Ribonucleoprotein</keyword>
<evidence type="ECO:0000256" key="1">
    <source>
        <dbReference type="ARBA" id="ARBA00006815"/>
    </source>
</evidence>
<dbReference type="InterPro" id="IPR021131">
    <property type="entry name" value="Ribosomal_uL15/eL18"/>
</dbReference>
<dbReference type="GO" id="GO:0022625">
    <property type="term" value="C:cytosolic large ribosomal subunit"/>
    <property type="evidence" value="ECO:0007669"/>
    <property type="project" value="TreeGrafter"/>
</dbReference>
<dbReference type="GO" id="GO:0003735">
    <property type="term" value="F:structural constituent of ribosome"/>
    <property type="evidence" value="ECO:0007669"/>
    <property type="project" value="InterPro"/>
</dbReference>
<name>A0A1L3Q2M6_9EURY</name>
<accession>A0A1L3Q2M6</accession>
<dbReference type="InterPro" id="IPR022947">
    <property type="entry name" value="Ribosomal_eL18_arc"/>
</dbReference>
<dbReference type="SUPFAM" id="SSF52080">
    <property type="entry name" value="Ribosomal proteins L15p and L18e"/>
    <property type="match status" value="1"/>
</dbReference>
<dbReference type="HAMAP" id="MF_00329">
    <property type="entry name" value="Ribosomal_eL18"/>
    <property type="match status" value="1"/>
</dbReference>
<reference evidence="7 11" key="3">
    <citation type="submission" date="2018-10" db="EMBL/GenBank/DDBJ databases">
        <title>Cultivation of a novel Methanohalophilus strain from Kebrit Deep of the Red Sea and a genomic comparison of members of the genus Methanohalophilus.</title>
        <authorList>
            <person name="Guan Y."/>
            <person name="Ngugi D.K."/>
            <person name="Stingl U."/>
        </authorList>
    </citation>
    <scope>NUCLEOTIDE SEQUENCE [LARGE SCALE GENOMIC DNA]</scope>
    <source>
        <strain evidence="7 11">DSM 3094</strain>
    </source>
</reference>
<dbReference type="RefSeq" id="WP_072561520.1">
    <property type="nucleotide sequence ID" value="NZ_CP017921.1"/>
</dbReference>
<dbReference type="Pfam" id="PF17135">
    <property type="entry name" value="Ribosomal_L18"/>
    <property type="match status" value="1"/>
</dbReference>